<accession>A0A0C3NV14</accession>
<evidence type="ECO:0000313" key="1">
    <source>
        <dbReference type="EMBL" id="KIN99250.1"/>
    </source>
</evidence>
<dbReference type="AlphaFoldDB" id="A0A0C3NV14"/>
<proteinExistence type="predicted"/>
<name>A0A0C3NV14_PISTI</name>
<gene>
    <name evidence="1" type="ORF">M404DRAFT_1004907</name>
</gene>
<organism evidence="1 2">
    <name type="scientific">Pisolithus tinctorius Marx 270</name>
    <dbReference type="NCBI Taxonomy" id="870435"/>
    <lineage>
        <taxon>Eukaryota</taxon>
        <taxon>Fungi</taxon>
        <taxon>Dikarya</taxon>
        <taxon>Basidiomycota</taxon>
        <taxon>Agaricomycotina</taxon>
        <taxon>Agaricomycetes</taxon>
        <taxon>Agaricomycetidae</taxon>
        <taxon>Boletales</taxon>
        <taxon>Sclerodermatineae</taxon>
        <taxon>Pisolithaceae</taxon>
        <taxon>Pisolithus</taxon>
    </lineage>
</organism>
<dbReference type="HOGENOM" id="CLU_3051370_0_0_1"/>
<protein>
    <submittedName>
        <fullName evidence="1">Uncharacterized protein</fullName>
    </submittedName>
</protein>
<dbReference type="Proteomes" id="UP000054217">
    <property type="component" value="Unassembled WGS sequence"/>
</dbReference>
<keyword evidence="2" id="KW-1185">Reference proteome</keyword>
<dbReference type="EMBL" id="KN832007">
    <property type="protein sequence ID" value="KIN99250.1"/>
    <property type="molecule type" value="Genomic_DNA"/>
</dbReference>
<evidence type="ECO:0000313" key="2">
    <source>
        <dbReference type="Proteomes" id="UP000054217"/>
    </source>
</evidence>
<reference evidence="2" key="2">
    <citation type="submission" date="2015-01" db="EMBL/GenBank/DDBJ databases">
        <title>Evolutionary Origins and Diversification of the Mycorrhizal Mutualists.</title>
        <authorList>
            <consortium name="DOE Joint Genome Institute"/>
            <consortium name="Mycorrhizal Genomics Consortium"/>
            <person name="Kohler A."/>
            <person name="Kuo A."/>
            <person name="Nagy L.G."/>
            <person name="Floudas D."/>
            <person name="Copeland A."/>
            <person name="Barry K.W."/>
            <person name="Cichocki N."/>
            <person name="Veneault-Fourrey C."/>
            <person name="LaButti K."/>
            <person name="Lindquist E.A."/>
            <person name="Lipzen A."/>
            <person name="Lundell T."/>
            <person name="Morin E."/>
            <person name="Murat C."/>
            <person name="Riley R."/>
            <person name="Ohm R."/>
            <person name="Sun H."/>
            <person name="Tunlid A."/>
            <person name="Henrissat B."/>
            <person name="Grigoriev I.V."/>
            <person name="Hibbett D.S."/>
            <person name="Martin F."/>
        </authorList>
    </citation>
    <scope>NUCLEOTIDE SEQUENCE [LARGE SCALE GENOMIC DNA]</scope>
    <source>
        <strain evidence="2">Marx 270</strain>
    </source>
</reference>
<dbReference type="InParanoid" id="A0A0C3NV14"/>
<reference evidence="1 2" key="1">
    <citation type="submission" date="2014-04" db="EMBL/GenBank/DDBJ databases">
        <authorList>
            <consortium name="DOE Joint Genome Institute"/>
            <person name="Kuo A."/>
            <person name="Kohler A."/>
            <person name="Costa M.D."/>
            <person name="Nagy L.G."/>
            <person name="Floudas D."/>
            <person name="Copeland A."/>
            <person name="Barry K.W."/>
            <person name="Cichocki N."/>
            <person name="Veneault-Fourrey C."/>
            <person name="LaButti K."/>
            <person name="Lindquist E.A."/>
            <person name="Lipzen A."/>
            <person name="Lundell T."/>
            <person name="Morin E."/>
            <person name="Murat C."/>
            <person name="Sun H."/>
            <person name="Tunlid A."/>
            <person name="Henrissat B."/>
            <person name="Grigoriev I.V."/>
            <person name="Hibbett D.S."/>
            <person name="Martin F."/>
            <person name="Nordberg H.P."/>
            <person name="Cantor M.N."/>
            <person name="Hua S.X."/>
        </authorList>
    </citation>
    <scope>NUCLEOTIDE SEQUENCE [LARGE SCALE GENOMIC DNA]</scope>
    <source>
        <strain evidence="1 2">Marx 270</strain>
    </source>
</reference>
<sequence>MDFSQATCQSHRATTHVPSCTLHTPEFQMPITCCTSYERHDKSALCPGPRLLRL</sequence>